<dbReference type="OrthoDB" id="2962718at2759"/>
<protein>
    <recommendedName>
        <fullName evidence="5">CCHC-type domain-containing protein</fullName>
    </recommendedName>
</protein>
<evidence type="ECO:0008006" key="5">
    <source>
        <dbReference type="Google" id="ProtNLM"/>
    </source>
</evidence>
<dbReference type="EMBL" id="ML179212">
    <property type="protein sequence ID" value="THU94969.1"/>
    <property type="molecule type" value="Genomic_DNA"/>
</dbReference>
<dbReference type="SUPFAM" id="SSF57756">
    <property type="entry name" value="Retrovirus zinc finger-like domains"/>
    <property type="match status" value="1"/>
</dbReference>
<dbReference type="AlphaFoldDB" id="A0A4S8LYY9"/>
<organism evidence="3 4">
    <name type="scientific">Dendrothele bispora (strain CBS 962.96)</name>
    <dbReference type="NCBI Taxonomy" id="1314807"/>
    <lineage>
        <taxon>Eukaryota</taxon>
        <taxon>Fungi</taxon>
        <taxon>Dikarya</taxon>
        <taxon>Basidiomycota</taxon>
        <taxon>Agaricomycotina</taxon>
        <taxon>Agaricomycetes</taxon>
        <taxon>Agaricomycetidae</taxon>
        <taxon>Agaricales</taxon>
        <taxon>Agaricales incertae sedis</taxon>
        <taxon>Dendrothele</taxon>
    </lineage>
</organism>
<keyword evidence="1" id="KW-0507">mRNA processing</keyword>
<name>A0A4S8LYY9_DENBC</name>
<gene>
    <name evidence="3" type="ORF">K435DRAFT_798517</name>
</gene>
<dbReference type="Proteomes" id="UP000297245">
    <property type="component" value="Unassembled WGS sequence"/>
</dbReference>
<keyword evidence="2" id="KW-0175">Coiled coil</keyword>
<dbReference type="GO" id="GO:0006397">
    <property type="term" value="P:mRNA processing"/>
    <property type="evidence" value="ECO:0007669"/>
    <property type="project" value="UniProtKB-KW"/>
</dbReference>
<dbReference type="InterPro" id="IPR036875">
    <property type="entry name" value="Znf_CCHC_sf"/>
</dbReference>
<evidence type="ECO:0000256" key="2">
    <source>
        <dbReference type="SAM" id="Coils"/>
    </source>
</evidence>
<dbReference type="GO" id="GO:0008270">
    <property type="term" value="F:zinc ion binding"/>
    <property type="evidence" value="ECO:0007669"/>
    <property type="project" value="InterPro"/>
</dbReference>
<reference evidence="3 4" key="1">
    <citation type="journal article" date="2019" name="Nat. Ecol. Evol.">
        <title>Megaphylogeny resolves global patterns of mushroom evolution.</title>
        <authorList>
            <person name="Varga T."/>
            <person name="Krizsan K."/>
            <person name="Foldi C."/>
            <person name="Dima B."/>
            <person name="Sanchez-Garcia M."/>
            <person name="Sanchez-Ramirez S."/>
            <person name="Szollosi G.J."/>
            <person name="Szarkandi J.G."/>
            <person name="Papp V."/>
            <person name="Albert L."/>
            <person name="Andreopoulos W."/>
            <person name="Angelini C."/>
            <person name="Antonin V."/>
            <person name="Barry K.W."/>
            <person name="Bougher N.L."/>
            <person name="Buchanan P."/>
            <person name="Buyck B."/>
            <person name="Bense V."/>
            <person name="Catcheside P."/>
            <person name="Chovatia M."/>
            <person name="Cooper J."/>
            <person name="Damon W."/>
            <person name="Desjardin D."/>
            <person name="Finy P."/>
            <person name="Geml J."/>
            <person name="Haridas S."/>
            <person name="Hughes K."/>
            <person name="Justo A."/>
            <person name="Karasinski D."/>
            <person name="Kautmanova I."/>
            <person name="Kiss B."/>
            <person name="Kocsube S."/>
            <person name="Kotiranta H."/>
            <person name="LaButti K.M."/>
            <person name="Lechner B.E."/>
            <person name="Liimatainen K."/>
            <person name="Lipzen A."/>
            <person name="Lukacs Z."/>
            <person name="Mihaltcheva S."/>
            <person name="Morgado L.N."/>
            <person name="Niskanen T."/>
            <person name="Noordeloos M.E."/>
            <person name="Ohm R.A."/>
            <person name="Ortiz-Santana B."/>
            <person name="Ovrebo C."/>
            <person name="Racz N."/>
            <person name="Riley R."/>
            <person name="Savchenko A."/>
            <person name="Shiryaev A."/>
            <person name="Soop K."/>
            <person name="Spirin V."/>
            <person name="Szebenyi C."/>
            <person name="Tomsovsky M."/>
            <person name="Tulloss R.E."/>
            <person name="Uehling J."/>
            <person name="Grigoriev I.V."/>
            <person name="Vagvolgyi C."/>
            <person name="Papp T."/>
            <person name="Martin F.M."/>
            <person name="Miettinen O."/>
            <person name="Hibbett D.S."/>
            <person name="Nagy L.G."/>
        </authorList>
    </citation>
    <scope>NUCLEOTIDE SEQUENCE [LARGE SCALE GENOMIC DNA]</scope>
    <source>
        <strain evidence="3 4">CBS 962.96</strain>
    </source>
</reference>
<dbReference type="GO" id="GO:0003676">
    <property type="term" value="F:nucleic acid binding"/>
    <property type="evidence" value="ECO:0007669"/>
    <property type="project" value="InterPro"/>
</dbReference>
<evidence type="ECO:0000313" key="4">
    <source>
        <dbReference type="Proteomes" id="UP000297245"/>
    </source>
</evidence>
<sequence>MVFSVGRIWSRLFSVRSVGVRKRRLRNYWRLPLTPYTINSAKHLLVRIRGSVKRLKDIVNRHRIIPLNQRERFLRYVREFQLELTKLQKPPYAISNGEAVKLFLKGLDKEFLRAITLLLPAAEEDRRVEDPYDIEDIISAANKACANHLAALYSVGADEEDSDIEDVPTKPLVVGTRRKEIVIKNAIKEAKSKAEAKEEDQDEFLQKIAVSLDRNQAQIRELTEKSVLNQDTLQQLAKYIVDRGATKDQIAELSNLSKPKMSPRTGNQMTAREYLCWFCGSKEHRMNECPVQRDFIENRKWVIKEGNAIKLRDGTPVPYGDAQETRQVKIERIAKQRGWPMPKATLFSSAEDNEAAYDLGTERSF</sequence>
<accession>A0A4S8LYY9</accession>
<proteinExistence type="predicted"/>
<feature type="coiled-coil region" evidence="2">
    <location>
        <begin position="183"/>
        <end position="225"/>
    </location>
</feature>
<evidence type="ECO:0000256" key="1">
    <source>
        <dbReference type="ARBA" id="ARBA00022664"/>
    </source>
</evidence>
<keyword evidence="4" id="KW-1185">Reference proteome</keyword>
<evidence type="ECO:0000313" key="3">
    <source>
        <dbReference type="EMBL" id="THU94969.1"/>
    </source>
</evidence>